<accession>A0A8S5SW70</accession>
<name>A0A8S5SW70_9CAUD</name>
<reference evidence="1" key="1">
    <citation type="journal article" date="2021" name="Proc. Natl. Acad. Sci. U.S.A.">
        <title>A Catalog of Tens of Thousands of Viruses from Human Metagenomes Reveals Hidden Associations with Chronic Diseases.</title>
        <authorList>
            <person name="Tisza M.J."/>
            <person name="Buck C.B."/>
        </authorList>
    </citation>
    <scope>NUCLEOTIDE SEQUENCE</scope>
    <source>
        <strain evidence="1">CtZHD14</strain>
    </source>
</reference>
<evidence type="ECO:0000313" key="1">
    <source>
        <dbReference type="EMBL" id="DAF55214.1"/>
    </source>
</evidence>
<proteinExistence type="predicted"/>
<dbReference type="EMBL" id="BK032687">
    <property type="protein sequence ID" value="DAF55214.1"/>
    <property type="molecule type" value="Genomic_DNA"/>
</dbReference>
<sequence length="50" mass="5510">MSVVLVSIHKIEPVLKKTALSFNRDETISSPALAGILTSELLNSYFLFSE</sequence>
<protein>
    <submittedName>
        <fullName evidence="1">Uncharacterized protein</fullName>
    </submittedName>
</protein>
<organism evidence="1">
    <name type="scientific">Siphoviridae sp. ctZHD14</name>
    <dbReference type="NCBI Taxonomy" id="2827891"/>
    <lineage>
        <taxon>Viruses</taxon>
        <taxon>Duplodnaviria</taxon>
        <taxon>Heunggongvirae</taxon>
        <taxon>Uroviricota</taxon>
        <taxon>Caudoviricetes</taxon>
    </lineage>
</organism>